<feature type="region of interest" description="Disordered" evidence="6">
    <location>
        <begin position="1899"/>
        <end position="1922"/>
    </location>
</feature>
<feature type="compositionally biased region" description="Polar residues" evidence="6">
    <location>
        <begin position="611"/>
        <end position="622"/>
    </location>
</feature>
<evidence type="ECO:0000259" key="7">
    <source>
        <dbReference type="PROSITE" id="PS51805"/>
    </source>
</evidence>
<feature type="compositionally biased region" description="Basic and acidic residues" evidence="6">
    <location>
        <begin position="1585"/>
        <end position="1605"/>
    </location>
</feature>
<feature type="compositionally biased region" description="Basic and acidic residues" evidence="6">
    <location>
        <begin position="507"/>
        <end position="520"/>
    </location>
</feature>
<feature type="compositionally biased region" description="Basic residues" evidence="6">
    <location>
        <begin position="1148"/>
        <end position="1158"/>
    </location>
</feature>
<accession>A0A553R9W0</accession>
<feature type="region of interest" description="Disordered" evidence="6">
    <location>
        <begin position="1574"/>
        <end position="1628"/>
    </location>
</feature>
<feature type="compositionally biased region" description="Pro residues" evidence="6">
    <location>
        <begin position="1114"/>
        <end position="1124"/>
    </location>
</feature>
<evidence type="ECO:0000256" key="3">
    <source>
        <dbReference type="ARBA" id="ARBA00022771"/>
    </source>
</evidence>
<feature type="region of interest" description="Disordered" evidence="6">
    <location>
        <begin position="1289"/>
        <end position="1313"/>
    </location>
</feature>
<keyword evidence="5" id="KW-0175">Coiled coil</keyword>
<dbReference type="InterPro" id="IPR013083">
    <property type="entry name" value="Znf_RING/FYVE/PHD"/>
</dbReference>
<dbReference type="PANTHER" id="PTHR14955:SF6">
    <property type="entry name" value="RETINOIC ACID-INDUCED PROTEIN 1"/>
    <property type="match status" value="1"/>
</dbReference>
<keyword evidence="3" id="KW-0863">Zinc-finger</keyword>
<evidence type="ECO:0000256" key="5">
    <source>
        <dbReference type="SAM" id="Coils"/>
    </source>
</evidence>
<feature type="compositionally biased region" description="Polar residues" evidence="6">
    <location>
        <begin position="418"/>
        <end position="452"/>
    </location>
</feature>
<feature type="region of interest" description="Disordered" evidence="6">
    <location>
        <begin position="940"/>
        <end position="1049"/>
    </location>
</feature>
<dbReference type="PROSITE" id="PS51805">
    <property type="entry name" value="EPHD"/>
    <property type="match status" value="1"/>
</dbReference>
<evidence type="ECO:0000256" key="2">
    <source>
        <dbReference type="ARBA" id="ARBA00022723"/>
    </source>
</evidence>
<feature type="compositionally biased region" description="Basic and acidic residues" evidence="6">
    <location>
        <begin position="751"/>
        <end position="792"/>
    </location>
</feature>
<feature type="compositionally biased region" description="Polar residues" evidence="6">
    <location>
        <begin position="393"/>
        <end position="411"/>
    </location>
</feature>
<feature type="compositionally biased region" description="Basic and acidic residues" evidence="6">
    <location>
        <begin position="1228"/>
        <end position="1239"/>
    </location>
</feature>
<reference evidence="8 9" key="1">
    <citation type="journal article" date="2019" name="Sci. Data">
        <title>Hybrid genome assembly and annotation of Danionella translucida.</title>
        <authorList>
            <person name="Kadobianskyi M."/>
            <person name="Schulze L."/>
            <person name="Schuelke M."/>
            <person name="Judkewitz B."/>
        </authorList>
    </citation>
    <scope>NUCLEOTIDE SEQUENCE [LARGE SCALE GENOMIC DNA]</scope>
    <source>
        <strain evidence="8 9">Bolton</strain>
    </source>
</reference>
<feature type="region of interest" description="Disordered" evidence="6">
    <location>
        <begin position="293"/>
        <end position="346"/>
    </location>
</feature>
<dbReference type="SMART" id="SM00249">
    <property type="entry name" value="PHD"/>
    <property type="match status" value="1"/>
</dbReference>
<keyword evidence="1" id="KW-0597">Phosphoprotein</keyword>
<feature type="compositionally biased region" description="Polar residues" evidence="6">
    <location>
        <begin position="296"/>
        <end position="338"/>
    </location>
</feature>
<dbReference type="Proteomes" id="UP000316079">
    <property type="component" value="Unassembled WGS sequence"/>
</dbReference>
<feature type="non-terminal residue" evidence="8">
    <location>
        <position position="1"/>
    </location>
</feature>
<feature type="compositionally biased region" description="Basic and acidic residues" evidence="6">
    <location>
        <begin position="1197"/>
        <end position="1209"/>
    </location>
</feature>
<feature type="coiled-coil region" evidence="5">
    <location>
        <begin position="1375"/>
        <end position="1402"/>
    </location>
</feature>
<feature type="region of interest" description="Disordered" evidence="6">
    <location>
        <begin position="611"/>
        <end position="630"/>
    </location>
</feature>
<feature type="compositionally biased region" description="Low complexity" evidence="6">
    <location>
        <begin position="378"/>
        <end position="392"/>
    </location>
</feature>
<feature type="region of interest" description="Disordered" evidence="6">
    <location>
        <begin position="228"/>
        <end position="257"/>
    </location>
</feature>
<dbReference type="GO" id="GO:0005634">
    <property type="term" value="C:nucleus"/>
    <property type="evidence" value="ECO:0007669"/>
    <property type="project" value="TreeGrafter"/>
</dbReference>
<feature type="compositionally biased region" description="Basic and acidic residues" evidence="6">
    <location>
        <begin position="1852"/>
        <end position="1863"/>
    </location>
</feature>
<feature type="compositionally biased region" description="Basic residues" evidence="6">
    <location>
        <begin position="1005"/>
        <end position="1017"/>
    </location>
</feature>
<feature type="compositionally biased region" description="Low complexity" evidence="6">
    <location>
        <begin position="1103"/>
        <end position="1113"/>
    </location>
</feature>
<organism evidence="8 9">
    <name type="scientific">Danionella cerebrum</name>
    <dbReference type="NCBI Taxonomy" id="2873325"/>
    <lineage>
        <taxon>Eukaryota</taxon>
        <taxon>Metazoa</taxon>
        <taxon>Chordata</taxon>
        <taxon>Craniata</taxon>
        <taxon>Vertebrata</taxon>
        <taxon>Euteleostomi</taxon>
        <taxon>Actinopterygii</taxon>
        <taxon>Neopterygii</taxon>
        <taxon>Teleostei</taxon>
        <taxon>Ostariophysi</taxon>
        <taxon>Cypriniformes</taxon>
        <taxon>Danionidae</taxon>
        <taxon>Danioninae</taxon>
        <taxon>Danionella</taxon>
    </lineage>
</organism>
<feature type="region of interest" description="Disordered" evidence="6">
    <location>
        <begin position="1065"/>
        <end position="1247"/>
    </location>
</feature>
<sequence length="2010" mass="222892">PQLPPPHTCEDAETLLSSLRALGCQSASNYRGIDNWSKISIPGLYDPLSGTPPQLLNATTHSIISSPLPGVMQSFRERGGFHGNQHCYQQEPQELSRLESYRHHYSQSRQGYEPHVLAAAGMPTAGAGSKDCYGQQAYPAYSGTTQTKKPYRGAKTPAQHLQAGYSNHMGTGYTAQYMSEGHLQQKWDESAQMTQFEQDMVGRLESGVSGSSPYLEQNILAISQNQCNLPSQSSAPSYTSPHQSSLPPNPAQSPLMYPQGQLHYTQLSQPLSSSSSSYMEEFNTMSHSYKGYGIPPNTQYARQMSNHSSIKQSGYRQQNNYSYQQTASRSGFDQSSLQGMPGTPETLQKFQHYGQAQPNYCITDISVRSPEQYYQTCSPSSSHSPARSVGRSPSYNSTPSPLMQNPDTFQYGQPPINPGTSSSTALQDQNMLGPPQNHSSPNANHQSGSFSGSMKERFSEKLLSNPSLWSLNALTSQVENISNNVQQLLLSEALIANKKTSKRNNSKKGDDYRGQLKSIEDSSTIDNQLGPPPSDAYNITRSMTAGLQEGGYCSSTEDQIDRSYYYFGQEKGQAQSQIHSRLSLDTVSTCSLNSTDDVSVRSGDSVRSLQSVASEESLNSDQRVQRALAEEEPNSSYCCIRDEKSPISVTTPSPMKQESNSPADMKCSEITQKENFEESVWSERVDEERMKEQKKQSAEHECKGQVIEKQEKWLDDEKGPSLFHRIKKAASQEGYSFETEEHTYQGLENRINSDKRNSEEVHCVTEPKPKLIESPEIKSENVKTEPQAKAEMLEETSTQNSTADLYFPEKEEPSKIEKSAETPICSDTPEDSVTPTELREVQESLTTSEEVINKREQPQEYFAEAYSTFEEMGKVEEVEQVNTEMPQIFARNTPHRDSERRSVICDIAPHSHTAMSGFSALNEKTTPLVQARDHHIDRSDAKVLEPDSPQLPGKSILHSAPSWADTPPSPKKGDEDMEPGISCPSAVTPSAKQQEPVSPSCHTRIFSKKHVRGRRRSMQSTAGTRRQIRMGDAVPPSAQTYDMSSSKGTLISDQLETTFQSICSQTPQLQTESLPSRMCTRSRDSQINKKISPQEKKKPGPKPGAKTSIKPGPKTNPKPGPKPVPKSIAKLISKPDSISIAKPGPKPSLKRTGLKKNSKPGPKSASKPGSKCTSKNVSKVVDFPGELIALKSSEPTDETKSSVESESKGPGRPKGIGIAKVKSKSRSIKQDETAKDHTRNTHCTQEIISQDVTPAITIDTIVNSTKDETVPTTIEPIVDSSSINSLLRDQKSMVLRSRKQPKEKGVEEKEKNKSKKLTSHVVVYQQMQDIPLHQLCSTDVSTFELPEQSEVFTNSLQQPEKKIVAIKRQCRLKSTESQKRRKSVQECQINELEAQLDTVSEVLITKGKRTKVQCLPAESVSTTITPEPPICEDISDVPSVSPHCPAKTKYLPPRKGRGLKYEAMVQKITSPASKKAPLNLQMDSIQEDSTSKPVPQLPEDREATNTEEVTQKDSESKETTQQAENSEIQTPRKKKRKWATVESNDAIDAALVAGSLVINTPRLAKQRAIKNNHEMHLKQRKKRKNNELQENIHLDEKKENEHTEMDIVPAPPSSSSLTETNEQTDCKDSQTDACMPLVKPKRGRRSTLKKKEGLLSQKDNAEVAKRKKTGPKKSHNLLKIVVRRPKRMTKSSKNIPPTVKGTFADLHPVTGESKCSFRPYVHIGSSLNIASFCTIVNRPEEEQNLSQVEQKCVAKTKNVGTVTKALVNSSAMLQGPLVNRRLTERCLTCCLCGKPANYRELGDLCGPYYPEDCIPRKMLSTTHRNDFRQNSNCANETDVISITKTAQSKCEKGTLQEGADERHSRHPKRGKRALREQLRLRPTLGMRLKSLLLLQRRLGGASPPAGEEGSITSLQRQQNEAEANEHWAHEACTVWTTGIILVADKLFGLTEAVQNAAHNKCSGCQGEGASICCSGKNCNQWYHYICAKETGCTFQEETFSIRCPKHKVSE</sequence>
<feature type="compositionally biased region" description="Polar residues" evidence="6">
    <location>
        <begin position="1065"/>
        <end position="1074"/>
    </location>
</feature>
<keyword evidence="9" id="KW-1185">Reference proteome</keyword>
<gene>
    <name evidence="8" type="ORF">DNTS_001227</name>
</gene>
<evidence type="ECO:0000313" key="9">
    <source>
        <dbReference type="Proteomes" id="UP000316079"/>
    </source>
</evidence>
<feature type="compositionally biased region" description="Polar residues" evidence="6">
    <location>
        <begin position="228"/>
        <end position="246"/>
    </location>
</feature>
<dbReference type="GO" id="GO:0032922">
    <property type="term" value="P:circadian regulation of gene expression"/>
    <property type="evidence" value="ECO:0007669"/>
    <property type="project" value="TreeGrafter"/>
</dbReference>
<evidence type="ECO:0000256" key="1">
    <source>
        <dbReference type="ARBA" id="ARBA00022553"/>
    </source>
</evidence>
<comment type="caution">
    <text evidence="8">The sequence shown here is derived from an EMBL/GenBank/DDBJ whole genome shotgun (WGS) entry which is preliminary data.</text>
</comment>
<dbReference type="STRING" id="623744.A0A553R9W0"/>
<feature type="compositionally biased region" description="Polar residues" evidence="6">
    <location>
        <begin position="1519"/>
        <end position="1529"/>
    </location>
</feature>
<proteinExistence type="predicted"/>
<dbReference type="InterPro" id="IPR052440">
    <property type="entry name" value="Trans_Reg/Chrom_Remod"/>
</dbReference>
<name>A0A553R9W0_9TELE</name>
<evidence type="ECO:0000313" key="8">
    <source>
        <dbReference type="EMBL" id="TRY98953.1"/>
    </source>
</evidence>
<feature type="compositionally biased region" description="Polar residues" evidence="6">
    <location>
        <begin position="1613"/>
        <end position="1623"/>
    </location>
</feature>
<feature type="compositionally biased region" description="Polar residues" evidence="6">
    <location>
        <begin position="1481"/>
        <end position="1493"/>
    </location>
</feature>
<feature type="region of interest" description="Disordered" evidence="6">
    <location>
        <begin position="750"/>
        <end position="837"/>
    </location>
</feature>
<feature type="region of interest" description="Disordered" evidence="6">
    <location>
        <begin position="1852"/>
        <end position="1872"/>
    </location>
</feature>
<feature type="compositionally biased region" description="Basic and acidic residues" evidence="6">
    <location>
        <begin position="1081"/>
        <end position="1098"/>
    </location>
</feature>
<dbReference type="GO" id="GO:0006357">
    <property type="term" value="P:regulation of transcription by RNA polymerase II"/>
    <property type="evidence" value="ECO:0007669"/>
    <property type="project" value="TreeGrafter"/>
</dbReference>
<dbReference type="GO" id="GO:0008270">
    <property type="term" value="F:zinc ion binding"/>
    <property type="evidence" value="ECO:0007669"/>
    <property type="project" value="UniProtKB-KW"/>
</dbReference>
<evidence type="ECO:0000256" key="6">
    <source>
        <dbReference type="SAM" id="MobiDB-lite"/>
    </source>
</evidence>
<feature type="compositionally biased region" description="Basic and acidic residues" evidence="6">
    <location>
        <begin position="1300"/>
        <end position="1311"/>
    </location>
</feature>
<keyword evidence="4" id="KW-0862">Zinc</keyword>
<feature type="region of interest" description="Disordered" evidence="6">
    <location>
        <begin position="501"/>
        <end position="534"/>
    </location>
</feature>
<feature type="compositionally biased region" description="Polar residues" evidence="6">
    <location>
        <begin position="985"/>
        <end position="1001"/>
    </location>
</feature>
<feature type="compositionally biased region" description="Basic and acidic residues" evidence="6">
    <location>
        <begin position="807"/>
        <end position="820"/>
    </location>
</feature>
<dbReference type="InterPro" id="IPR001965">
    <property type="entry name" value="Znf_PHD"/>
</dbReference>
<dbReference type="EMBL" id="SRMA01025122">
    <property type="protein sequence ID" value="TRY98953.1"/>
    <property type="molecule type" value="Genomic_DNA"/>
</dbReference>
<dbReference type="Pfam" id="PF13771">
    <property type="entry name" value="zf-HC5HC2H"/>
    <property type="match status" value="1"/>
</dbReference>
<protein>
    <recommendedName>
        <fullName evidence="7">PHD-type domain-containing protein</fullName>
    </recommendedName>
</protein>
<dbReference type="OrthoDB" id="10029243at2759"/>
<feature type="compositionally biased region" description="Basic and acidic residues" evidence="6">
    <location>
        <begin position="1498"/>
        <end position="1518"/>
    </location>
</feature>
<dbReference type="InterPro" id="IPR034732">
    <property type="entry name" value="EPHD"/>
</dbReference>
<evidence type="ECO:0000256" key="4">
    <source>
        <dbReference type="ARBA" id="ARBA00022833"/>
    </source>
</evidence>
<dbReference type="PANTHER" id="PTHR14955">
    <property type="entry name" value="RETINOIC ACID INDUCED 1/TRANSCRIPTION FACTOR 20"/>
    <property type="match status" value="1"/>
</dbReference>
<keyword evidence="2" id="KW-0479">Metal-binding</keyword>
<feature type="region of interest" description="Disordered" evidence="6">
    <location>
        <begin position="1472"/>
        <end position="1537"/>
    </location>
</feature>
<feature type="domain" description="PHD-type" evidence="7">
    <location>
        <begin position="1887"/>
        <end position="2007"/>
    </location>
</feature>
<dbReference type="Gene3D" id="3.30.40.10">
    <property type="entry name" value="Zinc/RING finger domain, C3HC4 (zinc finger)"/>
    <property type="match status" value="1"/>
</dbReference>
<feature type="compositionally biased region" description="Polar residues" evidence="6">
    <location>
        <begin position="1037"/>
        <end position="1049"/>
    </location>
</feature>
<feature type="region of interest" description="Disordered" evidence="6">
    <location>
        <begin position="373"/>
        <end position="457"/>
    </location>
</feature>